<dbReference type="AlphaFoldDB" id="L0GWR2"/>
<proteinExistence type="predicted"/>
<keyword evidence="1" id="KW-0812">Transmembrane</keyword>
<protein>
    <submittedName>
        <fullName evidence="3">Uncharacterized iron-regulated protein</fullName>
    </submittedName>
</protein>
<dbReference type="SUPFAM" id="SSF50156">
    <property type="entry name" value="PDZ domain-like"/>
    <property type="match status" value="1"/>
</dbReference>
<evidence type="ECO:0000313" key="3">
    <source>
        <dbReference type="EMBL" id="AGA90267.1"/>
    </source>
</evidence>
<dbReference type="PROSITE" id="PS50106">
    <property type="entry name" value="PDZ"/>
    <property type="match status" value="1"/>
</dbReference>
<name>L0GWR2_9GAMM</name>
<evidence type="ECO:0000313" key="4">
    <source>
        <dbReference type="Proteomes" id="UP000010816"/>
    </source>
</evidence>
<dbReference type="Gene3D" id="3.40.50.11550">
    <property type="match status" value="1"/>
</dbReference>
<dbReference type="InterPro" id="IPR001478">
    <property type="entry name" value="PDZ"/>
</dbReference>
<keyword evidence="4" id="KW-1185">Reference proteome</keyword>
<gene>
    <name evidence="3" type="ORF">Thimo_1477</name>
</gene>
<dbReference type="RefSeq" id="WP_015280409.1">
    <property type="nucleotide sequence ID" value="NC_019940.1"/>
</dbReference>
<dbReference type="HOGENOM" id="CLU_035488_1_0_6"/>
<dbReference type="Proteomes" id="UP000010816">
    <property type="component" value="Chromosome"/>
</dbReference>
<dbReference type="STRING" id="765912.Thimo_1477"/>
<feature type="domain" description="PDZ" evidence="2">
    <location>
        <begin position="308"/>
        <end position="389"/>
    </location>
</feature>
<dbReference type="eggNOG" id="COG3016">
    <property type="taxonomic scope" value="Bacteria"/>
</dbReference>
<dbReference type="Pfam" id="PF13180">
    <property type="entry name" value="PDZ_2"/>
    <property type="match status" value="1"/>
</dbReference>
<dbReference type="InterPro" id="IPR007314">
    <property type="entry name" value="Cofac_haem-bd_dom"/>
</dbReference>
<evidence type="ECO:0000256" key="1">
    <source>
        <dbReference type="SAM" id="Phobius"/>
    </source>
</evidence>
<dbReference type="CDD" id="cd14727">
    <property type="entry name" value="ChanN-like"/>
    <property type="match status" value="1"/>
</dbReference>
<evidence type="ECO:0000259" key="2">
    <source>
        <dbReference type="PROSITE" id="PS50106"/>
    </source>
</evidence>
<reference evidence="3 4" key="1">
    <citation type="submission" date="2011-09" db="EMBL/GenBank/DDBJ databases">
        <title>Complete sequence of chromosome of Thioflavicoccus mobilis 8321.</title>
        <authorList>
            <consortium name="US DOE Joint Genome Institute"/>
            <person name="Lucas S."/>
            <person name="Han J."/>
            <person name="Lapidus A."/>
            <person name="Cheng J.-F."/>
            <person name="Goodwin L."/>
            <person name="Pitluck S."/>
            <person name="Peters L."/>
            <person name="Ovchinnikova G."/>
            <person name="Lu M."/>
            <person name="Detter J.C."/>
            <person name="Han C."/>
            <person name="Tapia R."/>
            <person name="Land M."/>
            <person name="Hauser L."/>
            <person name="Kyrpides N."/>
            <person name="Ivanova N."/>
            <person name="Pagani I."/>
            <person name="Vogl K."/>
            <person name="Liu Z."/>
            <person name="Imhoff J."/>
            <person name="Thiel V."/>
            <person name="Frigaard N.-U."/>
            <person name="Bryant D."/>
            <person name="Woyke T."/>
        </authorList>
    </citation>
    <scope>NUCLEOTIDE SEQUENCE [LARGE SCALE GENOMIC DNA]</scope>
    <source>
        <strain evidence="3 4">8321</strain>
    </source>
</reference>
<keyword evidence="1" id="KW-1133">Transmembrane helix</keyword>
<sequence>MIDVIRRQPHRVIWVAVFFVNLLAAAQAIAAGSVPPDATSSKVAQPTAVRAEPAFATPVVEVSALPDLADTIARLADRRVIFVGERHDRYEDHLVQLAILEGLQTRGKDLAIGMEAFQQPYQGHLDDYVAGRISEEEMLRRTQYFTRWRFDYRLYRRILRFAREHGVPVVALNLESELTDKVGDVGIEGLSAAERARLPQSMDRGDSAYRARLQTAFKAHPMLAERKDFEHFMEVQLLWDEGMAERAADYLEANPNKTLVVIAGAGHLEYGQGIPRRLLRRVPTTSAILLDGRDRTLNAEVADFLLFPAPVDLPKTGLLGVLIDDASSGPGVLVQDFADVSGAKDAGIRKADRIMRIDDVSVRAYSDVRLALIDRAAKSHVEVEVLRDHPLGDSERLTFDVVLH</sequence>
<keyword evidence="1" id="KW-0472">Membrane</keyword>
<organism evidence="3 4">
    <name type="scientific">Thioflavicoccus mobilis 8321</name>
    <dbReference type="NCBI Taxonomy" id="765912"/>
    <lineage>
        <taxon>Bacteria</taxon>
        <taxon>Pseudomonadati</taxon>
        <taxon>Pseudomonadota</taxon>
        <taxon>Gammaproteobacteria</taxon>
        <taxon>Chromatiales</taxon>
        <taxon>Chromatiaceae</taxon>
        <taxon>Thioflavicoccus</taxon>
    </lineage>
</organism>
<dbReference type="SUPFAM" id="SSF159501">
    <property type="entry name" value="EreA/ChaN-like"/>
    <property type="match status" value="1"/>
</dbReference>
<accession>L0GWR2</accession>
<dbReference type="EMBL" id="CP003051">
    <property type="protein sequence ID" value="AGA90267.1"/>
    <property type="molecule type" value="Genomic_DNA"/>
</dbReference>
<dbReference type="Gene3D" id="2.30.42.10">
    <property type="match status" value="1"/>
</dbReference>
<dbReference type="eggNOG" id="COG0265">
    <property type="taxonomic scope" value="Bacteria"/>
</dbReference>
<feature type="transmembrane region" description="Helical" evidence="1">
    <location>
        <begin position="12"/>
        <end position="34"/>
    </location>
</feature>
<dbReference type="Pfam" id="PF04187">
    <property type="entry name" value="Cofac_haem_bdg"/>
    <property type="match status" value="1"/>
</dbReference>
<dbReference type="KEGG" id="tmb:Thimo_1477"/>
<dbReference type="SMART" id="SM00228">
    <property type="entry name" value="PDZ"/>
    <property type="match status" value="1"/>
</dbReference>
<dbReference type="InterPro" id="IPR036034">
    <property type="entry name" value="PDZ_sf"/>
</dbReference>